<comment type="caution">
    <text evidence="1">The sequence shown here is derived from an EMBL/GenBank/DDBJ whole genome shotgun (WGS) entry which is preliminary data.</text>
</comment>
<accession>A0ACC3CDR2</accession>
<name>A0ACC3CDR2_PYRYE</name>
<organism evidence="1 2">
    <name type="scientific">Pyropia yezoensis</name>
    <name type="common">Susabi-nori</name>
    <name type="synonym">Porphyra yezoensis</name>
    <dbReference type="NCBI Taxonomy" id="2788"/>
    <lineage>
        <taxon>Eukaryota</taxon>
        <taxon>Rhodophyta</taxon>
        <taxon>Bangiophyceae</taxon>
        <taxon>Bangiales</taxon>
        <taxon>Bangiaceae</taxon>
        <taxon>Pyropia</taxon>
    </lineage>
</organism>
<keyword evidence="2" id="KW-1185">Reference proteome</keyword>
<dbReference type="Proteomes" id="UP000798662">
    <property type="component" value="Chromosome 3"/>
</dbReference>
<gene>
    <name evidence="1" type="ORF">I4F81_010485</name>
</gene>
<reference evidence="1" key="1">
    <citation type="submission" date="2019-11" db="EMBL/GenBank/DDBJ databases">
        <title>Nori genome reveals adaptations in red seaweeds to the harsh intertidal environment.</title>
        <authorList>
            <person name="Wang D."/>
            <person name="Mao Y."/>
        </authorList>
    </citation>
    <scope>NUCLEOTIDE SEQUENCE</scope>
    <source>
        <tissue evidence="1">Gametophyte</tissue>
    </source>
</reference>
<dbReference type="EMBL" id="CM020620">
    <property type="protein sequence ID" value="KAK1867988.1"/>
    <property type="molecule type" value="Genomic_DNA"/>
</dbReference>
<proteinExistence type="predicted"/>
<sequence length="216" mass="21897">MQAAADAAAGSPASRVLVLGATNVPWALDGALRRRFERRIHVPLPDRHARASLLRSHLGTDCGGGGGGGGRGGCAIPPADVDALAAACAGWSGADIGVAARDAALAPLREVVRAAALRPAGPHDDDRGGGGGGGGGHPFLPPAAGRRRHRYVPCAAGDPRAVPGLTAATLPEARLAVRPLRAADVAAALRSGRPSVARADVERHRQWTREYGQDGS</sequence>
<evidence type="ECO:0000313" key="2">
    <source>
        <dbReference type="Proteomes" id="UP000798662"/>
    </source>
</evidence>
<protein>
    <submittedName>
        <fullName evidence="1">Uncharacterized protein</fullName>
    </submittedName>
</protein>
<evidence type="ECO:0000313" key="1">
    <source>
        <dbReference type="EMBL" id="KAK1867988.1"/>
    </source>
</evidence>